<feature type="domain" description="PH" evidence="4">
    <location>
        <begin position="973"/>
        <end position="1026"/>
    </location>
</feature>
<evidence type="ECO:0000259" key="4">
    <source>
        <dbReference type="PROSITE" id="PS50003"/>
    </source>
</evidence>
<organism evidence="6">
    <name type="scientific">Oppiella nova</name>
    <dbReference type="NCBI Taxonomy" id="334625"/>
    <lineage>
        <taxon>Eukaryota</taxon>
        <taxon>Metazoa</taxon>
        <taxon>Ecdysozoa</taxon>
        <taxon>Arthropoda</taxon>
        <taxon>Chelicerata</taxon>
        <taxon>Arachnida</taxon>
        <taxon>Acari</taxon>
        <taxon>Acariformes</taxon>
        <taxon>Sarcoptiformes</taxon>
        <taxon>Oribatida</taxon>
        <taxon>Brachypylina</taxon>
        <taxon>Oppioidea</taxon>
        <taxon>Oppiidae</taxon>
        <taxon>Oppiella</taxon>
    </lineage>
</organism>
<dbReference type="SUPFAM" id="SSF50729">
    <property type="entry name" value="PH domain-like"/>
    <property type="match status" value="1"/>
</dbReference>
<evidence type="ECO:0000256" key="1">
    <source>
        <dbReference type="ARBA" id="ARBA00004496"/>
    </source>
</evidence>
<dbReference type="GO" id="GO:0031097">
    <property type="term" value="C:medial cortex"/>
    <property type="evidence" value="ECO:0007669"/>
    <property type="project" value="UniProtKB-ARBA"/>
</dbReference>
<feature type="compositionally biased region" description="Polar residues" evidence="3">
    <location>
        <begin position="30"/>
        <end position="64"/>
    </location>
</feature>
<proteinExistence type="predicted"/>
<dbReference type="Pfam" id="PF00621">
    <property type="entry name" value="RhoGEF"/>
    <property type="match status" value="1"/>
</dbReference>
<dbReference type="InterPro" id="IPR000219">
    <property type="entry name" value="DH_dom"/>
</dbReference>
<dbReference type="PANTHER" id="PTHR46006:SF5">
    <property type="entry name" value="DH DOMAIN-CONTAINING PROTEIN"/>
    <property type="match status" value="1"/>
</dbReference>
<gene>
    <name evidence="6" type="ORF">ONB1V03_LOCUS4539</name>
</gene>
<dbReference type="GO" id="GO:0005085">
    <property type="term" value="F:guanyl-nucleotide exchange factor activity"/>
    <property type="evidence" value="ECO:0007669"/>
    <property type="project" value="InterPro"/>
</dbReference>
<evidence type="ECO:0000256" key="3">
    <source>
        <dbReference type="SAM" id="MobiDB-lite"/>
    </source>
</evidence>
<feature type="non-terminal residue" evidence="6">
    <location>
        <position position="1"/>
    </location>
</feature>
<feature type="region of interest" description="Disordered" evidence="3">
    <location>
        <begin position="269"/>
        <end position="304"/>
    </location>
</feature>
<feature type="compositionally biased region" description="Polar residues" evidence="3">
    <location>
        <begin position="169"/>
        <end position="182"/>
    </location>
</feature>
<dbReference type="InterPro" id="IPR035899">
    <property type="entry name" value="DBL_dom_sf"/>
</dbReference>
<feature type="compositionally biased region" description="Basic and acidic residues" evidence="3">
    <location>
        <begin position="284"/>
        <end position="295"/>
    </location>
</feature>
<feature type="compositionally biased region" description="Polar residues" evidence="3">
    <location>
        <begin position="269"/>
        <end position="280"/>
    </location>
</feature>
<feature type="domain" description="DH" evidence="5">
    <location>
        <begin position="645"/>
        <end position="836"/>
    </location>
</feature>
<dbReference type="InterPro" id="IPR051480">
    <property type="entry name" value="Endocytic_GEF_Adapter"/>
</dbReference>
<evidence type="ECO:0000259" key="5">
    <source>
        <dbReference type="PROSITE" id="PS50010"/>
    </source>
</evidence>
<evidence type="ECO:0000256" key="2">
    <source>
        <dbReference type="ARBA" id="ARBA00022490"/>
    </source>
</evidence>
<dbReference type="PROSITE" id="PS50003">
    <property type="entry name" value="PH_DOMAIN"/>
    <property type="match status" value="1"/>
</dbReference>
<feature type="compositionally biased region" description="Low complexity" evidence="3">
    <location>
        <begin position="531"/>
        <end position="560"/>
    </location>
</feature>
<accession>A0A7R9LPA5</accession>
<feature type="region of interest" description="Disordered" evidence="3">
    <location>
        <begin position="26"/>
        <end position="185"/>
    </location>
</feature>
<dbReference type="OrthoDB" id="2015333at2759"/>
<dbReference type="AlphaFoldDB" id="A0A7R9LPA5"/>
<dbReference type="Proteomes" id="UP000728032">
    <property type="component" value="Unassembled WGS sequence"/>
</dbReference>
<reference evidence="6" key="1">
    <citation type="submission" date="2020-11" db="EMBL/GenBank/DDBJ databases">
        <authorList>
            <person name="Tran Van P."/>
        </authorList>
    </citation>
    <scope>NUCLEOTIDE SEQUENCE</scope>
</reference>
<keyword evidence="2" id="KW-0963">Cytoplasm</keyword>
<dbReference type="Gene3D" id="1.20.900.10">
    <property type="entry name" value="Dbl homology (DH) domain"/>
    <property type="match status" value="1"/>
</dbReference>
<dbReference type="InterPro" id="IPR001849">
    <property type="entry name" value="PH_domain"/>
</dbReference>
<dbReference type="SMART" id="SM00325">
    <property type="entry name" value="RhoGEF"/>
    <property type="match status" value="1"/>
</dbReference>
<evidence type="ECO:0000313" key="7">
    <source>
        <dbReference type="Proteomes" id="UP000728032"/>
    </source>
</evidence>
<feature type="compositionally biased region" description="Low complexity" evidence="3">
    <location>
        <begin position="150"/>
        <end position="162"/>
    </location>
</feature>
<evidence type="ECO:0000313" key="6">
    <source>
        <dbReference type="EMBL" id="CAD7644204.1"/>
    </source>
</evidence>
<protein>
    <recommendedName>
        <fullName evidence="8">Myosin-M heavy chain</fullName>
    </recommendedName>
</protein>
<dbReference type="EMBL" id="CAJPVJ010001593">
    <property type="protein sequence ID" value="CAG2164993.1"/>
    <property type="molecule type" value="Genomic_DNA"/>
</dbReference>
<sequence>EASPPSLSTRAQLAVSQQMKHLGVDAKHNSFATENQSKISLNDKNYRNSTNCSPVSDTVSQESKGSVGETKTTPLSTTATKTTTTTTTNPTRAGDRPISSNNHLRVPIVERKVTPQPTSKAPVAKPRDDRKQQQQSPAVSQRVKLPMSTAPVVPVVPPQAQARAHKSLPQRQQQGNGSSSLTDKGCHLATKTVGDQKVTERHTLVPVSQEKCAQNRIHNHNNRQQSLLYDTAGAALHKQTNTENNSHEFDENNTEIEILKFNQLSKTLTDSSGSGCDRNQSTNDDNRDNSARSDRYLSANPVGDGIKSAKSMSDIDGDDQCSPYHTGATKLNPFLCTISIKNGSNNRIINQTNIETNVCETLAASVGPFESMGSSNSSSSLYDSGAQSSTDSLSLHTESTLKKFGSESPITVFYTDPNDKIVINVSSGGDGGDDQRFVDAMDEHIYEELDTESIYVDTDASLANAKSIFDGASKDEILEFLEDAKERVGEDILVMGDTAIIDANIEILEAIDVIEDMADESPVITAKHTDSTGLSSNRRNRTSNVSNSSTESTATTTSSSMDMEDDLLKCAITNSASVGQLVERNDSGVGAETSKPSRLRKLSLNDEVEHQCADCEMHVDPCEDDETGLLHYPLFCHRCDKKRSERKEIISEIVDTEFKYGRDLRIIREEFYRPIEIAGLLSREQLRGVFLNLDELIQVNSKFSEKLQDAIDIATEQGDEDFTTVNIGKLFRDSSAMLHSFEVYCVRQGSAALLLNHLEKEKELLRIFLRVSQMENTLLRRMNLRSFLVVPVQRVTKYPLLLNRLYKVTPYHHRDREALRESQQKVELHLEHINQQTKGTIGATTRIWRRISNLSTSHRRLNSADDIGNIKLRKAALEILKWNQEETQFVIIGKVLFASITDYTVNRKAKTMKFLTASALLVTLGRPNHHYRPDLVNSMDADKDMVFPRDNTGINDSVLLLIKEKLGRYALCKEIMNLKSCVVSSESDGDDMFEIHEQITKESLLFKGETLTETKDWLKQLRYHSKDLGNWRRRRNALANIMMVRQ</sequence>
<feature type="region of interest" description="Disordered" evidence="3">
    <location>
        <begin position="525"/>
        <end position="561"/>
    </location>
</feature>
<keyword evidence="7" id="KW-1185">Reference proteome</keyword>
<comment type="subcellular location">
    <subcellularLocation>
        <location evidence="1">Cytoplasm</location>
    </subcellularLocation>
</comment>
<dbReference type="EMBL" id="OC916418">
    <property type="protein sequence ID" value="CAD7644204.1"/>
    <property type="molecule type" value="Genomic_DNA"/>
</dbReference>
<name>A0A7R9LPA5_9ACAR</name>
<dbReference type="CDD" id="cd00160">
    <property type="entry name" value="RhoGEF"/>
    <property type="match status" value="1"/>
</dbReference>
<evidence type="ECO:0008006" key="8">
    <source>
        <dbReference type="Google" id="ProtNLM"/>
    </source>
</evidence>
<dbReference type="FunFam" id="1.20.900.10:FF:000038">
    <property type="entry name" value="Myosin-M heavy chain"/>
    <property type="match status" value="1"/>
</dbReference>
<dbReference type="PANTHER" id="PTHR46006">
    <property type="entry name" value="RHO GUANINE NUCLEOTIDE EXCHANGE FACTOR AT 64C, ISOFORM A"/>
    <property type="match status" value="1"/>
</dbReference>
<dbReference type="PROSITE" id="PS50010">
    <property type="entry name" value="DH_2"/>
    <property type="match status" value="1"/>
</dbReference>
<feature type="compositionally biased region" description="Low complexity" evidence="3">
    <location>
        <begin position="70"/>
        <end position="91"/>
    </location>
</feature>
<dbReference type="GO" id="GO:0035025">
    <property type="term" value="P:positive regulation of Rho protein signal transduction"/>
    <property type="evidence" value="ECO:0007669"/>
    <property type="project" value="TreeGrafter"/>
</dbReference>
<dbReference type="SUPFAM" id="SSF48065">
    <property type="entry name" value="DBL homology domain (DH-domain)"/>
    <property type="match status" value="1"/>
</dbReference>